<evidence type="ECO:0000256" key="2">
    <source>
        <dbReference type="SAM" id="SignalP"/>
    </source>
</evidence>
<evidence type="ECO:0000313" key="3">
    <source>
        <dbReference type="EMBL" id="KIJ25828.1"/>
    </source>
</evidence>
<feature type="region of interest" description="Disordered" evidence="1">
    <location>
        <begin position="62"/>
        <end position="118"/>
    </location>
</feature>
<organism evidence="3 4">
    <name type="scientific">Sphaerobolus stellatus (strain SS14)</name>
    <dbReference type="NCBI Taxonomy" id="990650"/>
    <lineage>
        <taxon>Eukaryota</taxon>
        <taxon>Fungi</taxon>
        <taxon>Dikarya</taxon>
        <taxon>Basidiomycota</taxon>
        <taxon>Agaricomycotina</taxon>
        <taxon>Agaricomycetes</taxon>
        <taxon>Phallomycetidae</taxon>
        <taxon>Geastrales</taxon>
        <taxon>Sphaerobolaceae</taxon>
        <taxon>Sphaerobolus</taxon>
    </lineage>
</organism>
<proteinExistence type="predicted"/>
<keyword evidence="4" id="KW-1185">Reference proteome</keyword>
<feature type="signal peptide" evidence="2">
    <location>
        <begin position="1"/>
        <end position="27"/>
    </location>
</feature>
<name>A0A0C9T9U5_SPHS4</name>
<feature type="compositionally biased region" description="Low complexity" evidence="1">
    <location>
        <begin position="79"/>
        <end position="118"/>
    </location>
</feature>
<feature type="chain" id="PRO_5002204141" evidence="2">
    <location>
        <begin position="28"/>
        <end position="149"/>
    </location>
</feature>
<accession>A0A0C9T9U5</accession>
<reference evidence="3 4" key="1">
    <citation type="submission" date="2014-06" db="EMBL/GenBank/DDBJ databases">
        <title>Evolutionary Origins and Diversification of the Mycorrhizal Mutualists.</title>
        <authorList>
            <consortium name="DOE Joint Genome Institute"/>
            <consortium name="Mycorrhizal Genomics Consortium"/>
            <person name="Kohler A."/>
            <person name="Kuo A."/>
            <person name="Nagy L.G."/>
            <person name="Floudas D."/>
            <person name="Copeland A."/>
            <person name="Barry K.W."/>
            <person name="Cichocki N."/>
            <person name="Veneault-Fourrey C."/>
            <person name="LaButti K."/>
            <person name="Lindquist E.A."/>
            <person name="Lipzen A."/>
            <person name="Lundell T."/>
            <person name="Morin E."/>
            <person name="Murat C."/>
            <person name="Riley R."/>
            <person name="Ohm R."/>
            <person name="Sun H."/>
            <person name="Tunlid A."/>
            <person name="Henrissat B."/>
            <person name="Grigoriev I.V."/>
            <person name="Hibbett D.S."/>
            <person name="Martin F."/>
        </authorList>
    </citation>
    <scope>NUCLEOTIDE SEQUENCE [LARGE SCALE GENOMIC DNA]</scope>
    <source>
        <strain evidence="3 4">SS14</strain>
    </source>
</reference>
<feature type="compositionally biased region" description="Polar residues" evidence="1">
    <location>
        <begin position="62"/>
        <end position="71"/>
    </location>
</feature>
<dbReference type="EMBL" id="KN837396">
    <property type="protein sequence ID" value="KIJ25828.1"/>
    <property type="molecule type" value="Genomic_DNA"/>
</dbReference>
<sequence length="149" mass="15898">MHFHRTTFSVLISFIFAFAFFAQLVEGAALWVPRTPGQIVTENRRQTVEDRACGRACLYATPQTTDSNTASDVDVNDTPSLSESPSPSAASPVVEVPSDSSATTDSSESDSPSAESLSTESFATNAASHIHAKIALPVVVATTFVLWFL</sequence>
<keyword evidence="2" id="KW-0732">Signal</keyword>
<dbReference type="AlphaFoldDB" id="A0A0C9T9U5"/>
<evidence type="ECO:0000313" key="4">
    <source>
        <dbReference type="Proteomes" id="UP000054279"/>
    </source>
</evidence>
<protein>
    <submittedName>
        <fullName evidence="3">Uncharacterized protein</fullName>
    </submittedName>
</protein>
<dbReference type="HOGENOM" id="CLU_1750847_0_0_1"/>
<gene>
    <name evidence="3" type="ORF">M422DRAFT_273165</name>
</gene>
<evidence type="ECO:0000256" key="1">
    <source>
        <dbReference type="SAM" id="MobiDB-lite"/>
    </source>
</evidence>
<dbReference type="Proteomes" id="UP000054279">
    <property type="component" value="Unassembled WGS sequence"/>
</dbReference>